<feature type="transmembrane region" description="Helical" evidence="5">
    <location>
        <begin position="171"/>
        <end position="191"/>
    </location>
</feature>
<keyword evidence="3 5" id="KW-1133">Transmembrane helix</keyword>
<keyword evidence="7" id="KW-0436">Ligase</keyword>
<evidence type="ECO:0000259" key="6">
    <source>
        <dbReference type="Pfam" id="PF04932"/>
    </source>
</evidence>
<feature type="transmembrane region" description="Helical" evidence="5">
    <location>
        <begin position="198"/>
        <end position="214"/>
    </location>
</feature>
<keyword evidence="2 5" id="KW-0812">Transmembrane</keyword>
<keyword evidence="8" id="KW-1185">Reference proteome</keyword>
<evidence type="ECO:0000313" key="8">
    <source>
        <dbReference type="Proteomes" id="UP000036771"/>
    </source>
</evidence>
<feature type="transmembrane region" description="Helical" evidence="5">
    <location>
        <begin position="372"/>
        <end position="393"/>
    </location>
</feature>
<dbReference type="AlphaFoldDB" id="A0A0K8ME51"/>
<reference evidence="7 8" key="1">
    <citation type="submission" date="2015-03" db="EMBL/GenBank/DDBJ databases">
        <title>Caedibacter varicaedens, whole genome shotgun sequence.</title>
        <authorList>
            <person name="Suzuki H."/>
            <person name="Dapper A.L."/>
            <person name="Gibson A.K."/>
            <person name="Jackson C."/>
            <person name="Lee H."/>
            <person name="Pejaver V.R."/>
            <person name="Doak T."/>
            <person name="Lynch M."/>
        </authorList>
    </citation>
    <scope>NUCLEOTIDE SEQUENCE [LARGE SCALE GENOMIC DNA]</scope>
</reference>
<accession>A0A0K8ME51</accession>
<feature type="transmembrane region" description="Helical" evidence="5">
    <location>
        <begin position="447"/>
        <end position="470"/>
    </location>
</feature>
<evidence type="ECO:0000256" key="2">
    <source>
        <dbReference type="ARBA" id="ARBA00022692"/>
    </source>
</evidence>
<dbReference type="Pfam" id="PF04932">
    <property type="entry name" value="Wzy_C"/>
    <property type="match status" value="1"/>
</dbReference>
<feature type="domain" description="O-antigen ligase-related" evidence="6">
    <location>
        <begin position="203"/>
        <end position="384"/>
    </location>
</feature>
<keyword evidence="4 5" id="KW-0472">Membrane</keyword>
<feature type="transmembrane region" description="Helical" evidence="5">
    <location>
        <begin position="249"/>
        <end position="269"/>
    </location>
</feature>
<evidence type="ECO:0000256" key="5">
    <source>
        <dbReference type="SAM" id="Phobius"/>
    </source>
</evidence>
<dbReference type="Proteomes" id="UP000036771">
    <property type="component" value="Unassembled WGS sequence"/>
</dbReference>
<evidence type="ECO:0000256" key="1">
    <source>
        <dbReference type="ARBA" id="ARBA00004141"/>
    </source>
</evidence>
<comment type="caution">
    <text evidence="7">The sequence shown here is derived from an EMBL/GenBank/DDBJ whole genome shotgun (WGS) entry which is preliminary data.</text>
</comment>
<gene>
    <name evidence="7" type="ORF">Cva_01139</name>
</gene>
<name>A0A0K8ME51_9PROT</name>
<dbReference type="GO" id="GO:0016020">
    <property type="term" value="C:membrane"/>
    <property type="evidence" value="ECO:0007669"/>
    <property type="project" value="UniProtKB-SubCell"/>
</dbReference>
<evidence type="ECO:0000256" key="4">
    <source>
        <dbReference type="ARBA" id="ARBA00023136"/>
    </source>
</evidence>
<dbReference type="OrthoDB" id="7329172at2"/>
<organism evidence="7 8">
    <name type="scientific">Caedimonas varicaedens</name>
    <dbReference type="NCBI Taxonomy" id="1629334"/>
    <lineage>
        <taxon>Bacteria</taxon>
        <taxon>Pseudomonadati</taxon>
        <taxon>Pseudomonadota</taxon>
        <taxon>Alphaproteobacteria</taxon>
        <taxon>Holosporales</taxon>
        <taxon>Caedimonadaceae</taxon>
        <taxon>Caedimonas</taxon>
    </lineage>
</organism>
<feature type="transmembrane region" description="Helical" evidence="5">
    <location>
        <begin position="138"/>
        <end position="159"/>
    </location>
</feature>
<evidence type="ECO:0000313" key="7">
    <source>
        <dbReference type="EMBL" id="GAO98478.1"/>
    </source>
</evidence>
<proteinExistence type="predicted"/>
<protein>
    <submittedName>
        <fullName evidence="7">O-Antigen ligase</fullName>
    </submittedName>
</protein>
<dbReference type="InterPro" id="IPR007016">
    <property type="entry name" value="O-antigen_ligase-rel_domated"/>
</dbReference>
<comment type="subcellular location">
    <subcellularLocation>
        <location evidence="1">Membrane</location>
        <topology evidence="1">Multi-pass membrane protein</topology>
    </subcellularLocation>
</comment>
<feature type="transmembrane region" description="Helical" evidence="5">
    <location>
        <begin position="424"/>
        <end position="440"/>
    </location>
</feature>
<sequence>MFFLKFLNRATGNFPRQLLLFSCFTLPWIMLSAPLMKFSPWPYGQPPFISLVSVSFFLSVGLCLCSLSEDQEKFSPALNYASIICLGITVWSFIASFFSYVPWLSWTGSPQIGMGIIWYIILSVMIIGYKLALNSKYLGVFITNVIVASFTICCLSFIGDIRHGLIPQFKGTPYFINEHIVFIGISLMGIGFSLDSKVYKKILLFLGILIIIASTNRTAFIGIAIGTFLYGIAYYINKKENFISVYSRYFFAAFIFLISPFVYLIAKYISSDFFLFSLHARYHFWRVCIDALINDPFRLLVGFGWGSYTDIILSSIHNMPIQIIRSDFLHHSSEIFLPYQSFPQNWSEIGLGINNLLIGNVGFHSHNQLIETLISCGIPGAILFSALLILPVLLCQKSKIPSMTFCCAALSFTFSGWYEIPGTLPYLAIFLAAVSPNISLKKTNFKYFFQFSLACISVILLVFGLSLIYFNLCFDTVHEKFSSNNQEKTLSITVQDYLQSSGPGGIYLAIFLRDFLESVHSHPSLNSVDIKVLHNLLYASQKIKNPSLVMLSSELPLYDFLMNQTQDPRLNSLKEMLLHHRWWEKRLSILTQQWYPRVDLIFPYFDWQIQQGRKKLVEEIIKNILEKKGYNPILLNYSKSLGVSPLE</sequence>
<feature type="transmembrane region" description="Helical" evidence="5">
    <location>
        <begin position="48"/>
        <end position="68"/>
    </location>
</feature>
<feature type="transmembrane region" description="Helical" evidence="5">
    <location>
        <begin position="80"/>
        <end position="100"/>
    </location>
</feature>
<feature type="transmembrane region" description="Helical" evidence="5">
    <location>
        <begin position="112"/>
        <end position="131"/>
    </location>
</feature>
<dbReference type="GO" id="GO:0016874">
    <property type="term" value="F:ligase activity"/>
    <property type="evidence" value="ECO:0007669"/>
    <property type="project" value="UniProtKB-KW"/>
</dbReference>
<evidence type="ECO:0000256" key="3">
    <source>
        <dbReference type="ARBA" id="ARBA00022989"/>
    </source>
</evidence>
<dbReference type="EMBL" id="BBVC01000061">
    <property type="protein sequence ID" value="GAO98478.1"/>
    <property type="molecule type" value="Genomic_DNA"/>
</dbReference>